<organism evidence="3">
    <name type="scientific">Laccaria bicolor (strain S238N-H82 / ATCC MYA-4686)</name>
    <name type="common">Bicoloured deceiver</name>
    <name type="synonym">Laccaria laccata var. bicolor</name>
    <dbReference type="NCBI Taxonomy" id="486041"/>
    <lineage>
        <taxon>Eukaryota</taxon>
        <taxon>Fungi</taxon>
        <taxon>Dikarya</taxon>
        <taxon>Basidiomycota</taxon>
        <taxon>Agaricomycotina</taxon>
        <taxon>Agaricomycetes</taxon>
        <taxon>Agaricomycetidae</taxon>
        <taxon>Agaricales</taxon>
        <taxon>Agaricineae</taxon>
        <taxon>Hydnangiaceae</taxon>
        <taxon>Laccaria</taxon>
    </lineage>
</organism>
<dbReference type="EMBL" id="DS547092">
    <property type="protein sequence ID" value="EDR14484.1"/>
    <property type="molecule type" value="Genomic_DNA"/>
</dbReference>
<gene>
    <name evidence="2" type="ORF">LACBIDRAFT_305102</name>
</gene>
<accession>B0CTF1</accession>
<dbReference type="KEGG" id="lbc:LACBIDRAFT_305102"/>
<reference evidence="2 3" key="1">
    <citation type="journal article" date="2008" name="Nature">
        <title>The genome of Laccaria bicolor provides insights into mycorrhizal symbiosis.</title>
        <authorList>
            <person name="Martin F."/>
            <person name="Aerts A."/>
            <person name="Ahren D."/>
            <person name="Brun A."/>
            <person name="Danchin E.G.J."/>
            <person name="Duchaussoy F."/>
            <person name="Gibon J."/>
            <person name="Kohler A."/>
            <person name="Lindquist E."/>
            <person name="Pereda V."/>
            <person name="Salamov A."/>
            <person name="Shapiro H.J."/>
            <person name="Wuyts J."/>
            <person name="Blaudez D."/>
            <person name="Buee M."/>
            <person name="Brokstein P."/>
            <person name="Canbaeck B."/>
            <person name="Cohen D."/>
            <person name="Courty P.E."/>
            <person name="Coutinho P.M."/>
            <person name="Delaruelle C."/>
            <person name="Detter J.C."/>
            <person name="Deveau A."/>
            <person name="DiFazio S."/>
            <person name="Duplessis S."/>
            <person name="Fraissinet-Tachet L."/>
            <person name="Lucic E."/>
            <person name="Frey-Klett P."/>
            <person name="Fourrey C."/>
            <person name="Feussner I."/>
            <person name="Gay G."/>
            <person name="Grimwood J."/>
            <person name="Hoegger P.J."/>
            <person name="Jain P."/>
            <person name="Kilaru S."/>
            <person name="Labbe J."/>
            <person name="Lin Y.C."/>
            <person name="Legue V."/>
            <person name="Le Tacon F."/>
            <person name="Marmeisse R."/>
            <person name="Melayah D."/>
            <person name="Montanini B."/>
            <person name="Muratet M."/>
            <person name="Nehls U."/>
            <person name="Niculita-Hirzel H."/>
            <person name="Oudot-Le Secq M.P."/>
            <person name="Peter M."/>
            <person name="Quesneville H."/>
            <person name="Rajashekar B."/>
            <person name="Reich M."/>
            <person name="Rouhier N."/>
            <person name="Schmutz J."/>
            <person name="Yin T."/>
            <person name="Chalot M."/>
            <person name="Henrissat B."/>
            <person name="Kuees U."/>
            <person name="Lucas S."/>
            <person name="Van de Peer Y."/>
            <person name="Podila G.K."/>
            <person name="Polle A."/>
            <person name="Pukkila P.J."/>
            <person name="Richardson P.M."/>
            <person name="Rouze P."/>
            <person name="Sanders I.R."/>
            <person name="Stajich J.E."/>
            <person name="Tunlid A."/>
            <person name="Tuskan G."/>
            <person name="Grigoriev I.V."/>
        </authorList>
    </citation>
    <scope>NUCLEOTIDE SEQUENCE [LARGE SCALE GENOMIC DNA]</scope>
    <source>
        <strain evidence="3">S238N-H82 / ATCC MYA-4686</strain>
    </source>
</reference>
<evidence type="ECO:0000256" key="1">
    <source>
        <dbReference type="SAM" id="MobiDB-lite"/>
    </source>
</evidence>
<dbReference type="GeneID" id="6070409"/>
<name>B0CTF1_LACBS</name>
<keyword evidence="3" id="KW-1185">Reference proteome</keyword>
<protein>
    <submittedName>
        <fullName evidence="2">Predicted protein</fullName>
    </submittedName>
</protein>
<sequence>MPLSKTSKDRADSQCRTTMPTLRPAPRYCTFLPAHFKNDSQIPPHGLAGPLGGVHRERTVRRRTRSQFPLKTFSLNSSPLP</sequence>
<feature type="compositionally biased region" description="Basic and acidic residues" evidence="1">
    <location>
        <begin position="1"/>
        <end position="13"/>
    </location>
</feature>
<evidence type="ECO:0000313" key="2">
    <source>
        <dbReference type="EMBL" id="EDR14484.1"/>
    </source>
</evidence>
<proteinExistence type="predicted"/>
<dbReference type="Proteomes" id="UP000001194">
    <property type="component" value="Unassembled WGS sequence"/>
</dbReference>
<feature type="region of interest" description="Disordered" evidence="1">
    <location>
        <begin position="1"/>
        <end position="20"/>
    </location>
</feature>
<dbReference type="InParanoid" id="B0CTF1"/>
<dbReference type="AlphaFoldDB" id="B0CTF1"/>
<evidence type="ECO:0000313" key="3">
    <source>
        <dbReference type="Proteomes" id="UP000001194"/>
    </source>
</evidence>
<dbReference type="RefSeq" id="XP_001875043.1">
    <property type="nucleotide sequence ID" value="XM_001875008.1"/>
</dbReference>
<feature type="compositionally biased region" description="Polar residues" evidence="1">
    <location>
        <begin position="66"/>
        <end position="81"/>
    </location>
</feature>
<dbReference type="HOGENOM" id="CLU_2574258_0_0_1"/>
<feature type="region of interest" description="Disordered" evidence="1">
    <location>
        <begin position="61"/>
        <end position="81"/>
    </location>
</feature>